<evidence type="ECO:0000256" key="1">
    <source>
        <dbReference type="ARBA" id="ARBA00005336"/>
    </source>
</evidence>
<evidence type="ECO:0000256" key="4">
    <source>
        <dbReference type="SAM" id="MobiDB-lite"/>
    </source>
</evidence>
<dbReference type="Gene3D" id="3.40.50.1700">
    <property type="entry name" value="Glycoside hydrolase family 3 C-terminal domain"/>
    <property type="match status" value="1"/>
</dbReference>
<dbReference type="EMBL" id="CAAHFG010000003">
    <property type="protein sequence ID" value="VGO16211.1"/>
    <property type="molecule type" value="Genomic_DNA"/>
</dbReference>
<sequence length="698" mass="76476">MNDQRFEDRSKSIDERVESLVSGMTLNEKIDQTLHAAPAVPRLGIPAYNWWNECLHGVARAGRATVFPQAIGLAATFHDELVHRIAVAISDEARAKHHQALKLGNHGQYFGLTYWTPNINIFRDPRWGRGQETYGECPFLTSRMGVAFCKGLQGDDPDYLKLVATPKHYAVHSGPESERHVFNAEVSPRDLRETYLAAFKACVQEAGAYSVMGAYNRVDGEPCCGSKTLLQDILRDEWGFDGFVVSDCWAIRDFHQTHGVSGSHAESDALAIRNGCDLNVGEERSNLMQALDEGLITEEEIDAAVKRLFKARFKLGMFDPEQAVPYAAIPPEVVHSREHVELSLQAARESMVLLKNNGILPLRKDLPKMALVGPNAMSIDALLGNYTGYAPNMVTVVEGMMDAVSAGTQVFVANGCDLCSDAPVAAAELEWGYLEPNDVVVAVLGNTSETEGEEPDVAASDGGGDRTTIDLPGRQLDLLKHLKSVAPETPLILVVLSGSAVDLTWAQEHCDAVLYGWYPGEQGGRAAADVLFGDYNPAGRLPVTVVKSLEQLPDFRDYAMKGRTYRFMEQEPLYRFGYGLSYTRFTYENLRAGGFDPVSVSVDVTNIGERDGDEVIQLYVKDVEASVPVALRQLKAFRRIHLEAGETQTVSFELTSSAFEVYDDEGKPFVEAGAFEISVGGGLPEDETSGAISVLIKV</sequence>
<dbReference type="GO" id="GO:0031222">
    <property type="term" value="P:arabinan catabolic process"/>
    <property type="evidence" value="ECO:0007669"/>
    <property type="project" value="TreeGrafter"/>
</dbReference>
<feature type="region of interest" description="Disordered" evidence="4">
    <location>
        <begin position="447"/>
        <end position="466"/>
    </location>
</feature>
<feature type="domain" description="Fibronectin type III-like" evidence="5">
    <location>
        <begin position="614"/>
        <end position="683"/>
    </location>
</feature>
<dbReference type="PANTHER" id="PTHR42721">
    <property type="entry name" value="SUGAR HYDROLASE-RELATED"/>
    <property type="match status" value="1"/>
</dbReference>
<dbReference type="GO" id="GO:0045493">
    <property type="term" value="P:xylan catabolic process"/>
    <property type="evidence" value="ECO:0007669"/>
    <property type="project" value="InterPro"/>
</dbReference>
<dbReference type="GO" id="GO:0009044">
    <property type="term" value="F:xylan 1,4-beta-xylosidase activity"/>
    <property type="evidence" value="ECO:0007669"/>
    <property type="project" value="InterPro"/>
</dbReference>
<dbReference type="InterPro" id="IPR013783">
    <property type="entry name" value="Ig-like_fold"/>
</dbReference>
<dbReference type="FunFam" id="2.60.40.10:FF:000495">
    <property type="entry name" value="Periplasmic beta-glucosidase"/>
    <property type="match status" value="1"/>
</dbReference>
<evidence type="ECO:0000256" key="3">
    <source>
        <dbReference type="ARBA" id="ARBA00022801"/>
    </source>
</evidence>
<keyword evidence="3" id="KW-0378">Hydrolase</keyword>
<dbReference type="InterPro" id="IPR017853">
    <property type="entry name" value="GH"/>
</dbReference>
<dbReference type="GO" id="GO:0008422">
    <property type="term" value="F:beta-glucosidase activity"/>
    <property type="evidence" value="ECO:0007669"/>
    <property type="project" value="UniProtKB-ARBA"/>
</dbReference>
<keyword evidence="7" id="KW-1185">Reference proteome</keyword>
<evidence type="ECO:0000313" key="6">
    <source>
        <dbReference type="EMBL" id="VGO16211.1"/>
    </source>
</evidence>
<dbReference type="InterPro" id="IPR026891">
    <property type="entry name" value="Fn3-like"/>
</dbReference>
<dbReference type="SUPFAM" id="SSF52279">
    <property type="entry name" value="Beta-D-glucan exohydrolase, C-terminal domain"/>
    <property type="match status" value="1"/>
</dbReference>
<dbReference type="InterPro" id="IPR036962">
    <property type="entry name" value="Glyco_hydro_3_N_sf"/>
</dbReference>
<accession>A0A6C2U9L4</accession>
<organism evidence="6 7">
    <name type="scientific">Pontiella desulfatans</name>
    <dbReference type="NCBI Taxonomy" id="2750659"/>
    <lineage>
        <taxon>Bacteria</taxon>
        <taxon>Pseudomonadati</taxon>
        <taxon>Kiritimatiellota</taxon>
        <taxon>Kiritimatiellia</taxon>
        <taxon>Kiritimatiellales</taxon>
        <taxon>Pontiellaceae</taxon>
        <taxon>Pontiella</taxon>
    </lineage>
</organism>
<name>A0A6C2U9L4_PONDE</name>
<protein>
    <submittedName>
        <fullName evidence="6">Xylan 1,4-beta-xylosidase</fullName>
    </submittedName>
</protein>
<dbReference type="SUPFAM" id="SSF51445">
    <property type="entry name" value="(Trans)glycosidases"/>
    <property type="match status" value="1"/>
</dbReference>
<dbReference type="PANTHER" id="PTHR42721:SF3">
    <property type="entry name" value="BETA-D-XYLOSIDASE 5-RELATED"/>
    <property type="match status" value="1"/>
</dbReference>
<dbReference type="InterPro" id="IPR001764">
    <property type="entry name" value="Glyco_hydro_3_N"/>
</dbReference>
<dbReference type="GO" id="GO:0046556">
    <property type="term" value="F:alpha-L-arabinofuranosidase activity"/>
    <property type="evidence" value="ECO:0007669"/>
    <property type="project" value="TreeGrafter"/>
</dbReference>
<dbReference type="Gene3D" id="3.20.20.300">
    <property type="entry name" value="Glycoside hydrolase, family 3, N-terminal domain"/>
    <property type="match status" value="1"/>
</dbReference>
<evidence type="ECO:0000256" key="2">
    <source>
        <dbReference type="ARBA" id="ARBA00022729"/>
    </source>
</evidence>
<dbReference type="Proteomes" id="UP000366872">
    <property type="component" value="Unassembled WGS sequence"/>
</dbReference>
<dbReference type="SMART" id="SM01217">
    <property type="entry name" value="Fn3_like"/>
    <property type="match status" value="1"/>
</dbReference>
<dbReference type="AlphaFoldDB" id="A0A6C2U9L4"/>
<proteinExistence type="inferred from homology"/>
<gene>
    <name evidence="6" type="primary">xyl3A_2</name>
    <name evidence="6" type="ORF">PDESU_04802</name>
</gene>
<dbReference type="Pfam" id="PF00933">
    <property type="entry name" value="Glyco_hydro_3"/>
    <property type="match status" value="1"/>
</dbReference>
<comment type="similarity">
    <text evidence="1">Belongs to the glycosyl hydrolase 3 family.</text>
</comment>
<reference evidence="6 7" key="1">
    <citation type="submission" date="2019-04" db="EMBL/GenBank/DDBJ databases">
        <authorList>
            <person name="Van Vliet M D."/>
        </authorList>
    </citation>
    <scope>NUCLEOTIDE SEQUENCE [LARGE SCALE GENOMIC DNA]</scope>
    <source>
        <strain evidence="6 7">F1</strain>
    </source>
</reference>
<evidence type="ECO:0000313" key="7">
    <source>
        <dbReference type="Proteomes" id="UP000366872"/>
    </source>
</evidence>
<dbReference type="InterPro" id="IPR036881">
    <property type="entry name" value="Glyco_hydro_3_C_sf"/>
</dbReference>
<dbReference type="Gene3D" id="2.60.40.10">
    <property type="entry name" value="Immunoglobulins"/>
    <property type="match status" value="1"/>
</dbReference>
<dbReference type="Pfam" id="PF14310">
    <property type="entry name" value="Fn3-like"/>
    <property type="match status" value="1"/>
</dbReference>
<keyword evidence="2" id="KW-0732">Signal</keyword>
<evidence type="ECO:0000259" key="5">
    <source>
        <dbReference type="SMART" id="SM01217"/>
    </source>
</evidence>
<dbReference type="InterPro" id="IPR002772">
    <property type="entry name" value="Glyco_hydro_3_C"/>
</dbReference>
<dbReference type="Pfam" id="PF01915">
    <property type="entry name" value="Glyco_hydro_3_C"/>
    <property type="match status" value="1"/>
</dbReference>
<dbReference type="RefSeq" id="WP_222847293.1">
    <property type="nucleotide sequence ID" value="NZ_CAAHFG010000003.1"/>
</dbReference>
<dbReference type="InterPro" id="IPR044993">
    <property type="entry name" value="BXL"/>
</dbReference>
<dbReference type="PRINTS" id="PR00133">
    <property type="entry name" value="GLHYDRLASE3"/>
</dbReference>